<dbReference type="GO" id="GO:0046912">
    <property type="term" value="F:acyltransferase activity, acyl groups converted into alkyl on transfer"/>
    <property type="evidence" value="ECO:0007669"/>
    <property type="project" value="InterPro"/>
</dbReference>
<dbReference type="InterPro" id="IPR002020">
    <property type="entry name" value="Citrate_synthase"/>
</dbReference>
<dbReference type="GO" id="GO:0005975">
    <property type="term" value="P:carbohydrate metabolic process"/>
    <property type="evidence" value="ECO:0007669"/>
    <property type="project" value="TreeGrafter"/>
</dbReference>
<proteinExistence type="predicted"/>
<dbReference type="OrthoDB" id="8017587at2759"/>
<keyword evidence="2" id="KW-1185">Reference proteome</keyword>
<dbReference type="PANTHER" id="PTHR11739">
    <property type="entry name" value="CITRATE SYNTHASE"/>
    <property type="match status" value="1"/>
</dbReference>
<dbReference type="PANTHER" id="PTHR11739:SF8">
    <property type="entry name" value="CITRATE SYNTHASE, MITOCHONDRIAL"/>
    <property type="match status" value="1"/>
</dbReference>
<dbReference type="InterPro" id="IPR016142">
    <property type="entry name" value="Citrate_synth-like_lrg_a-sub"/>
</dbReference>
<dbReference type="SUPFAM" id="SSF48256">
    <property type="entry name" value="Citrate synthase"/>
    <property type="match status" value="1"/>
</dbReference>
<dbReference type="STRING" id="35608.A0A2U1KLI3"/>
<dbReference type="InterPro" id="IPR036969">
    <property type="entry name" value="Citrate_synthase_sf"/>
</dbReference>
<dbReference type="AlphaFoldDB" id="A0A2U1KLI3"/>
<name>A0A2U1KLI3_ARTAN</name>
<dbReference type="Gene3D" id="1.10.580.10">
    <property type="entry name" value="Citrate Synthase, domain 1"/>
    <property type="match status" value="1"/>
</dbReference>
<evidence type="ECO:0000313" key="1">
    <source>
        <dbReference type="EMBL" id="PWA37561.1"/>
    </source>
</evidence>
<dbReference type="EMBL" id="PKPP01016612">
    <property type="protein sequence ID" value="PWA37561.1"/>
    <property type="molecule type" value="Genomic_DNA"/>
</dbReference>
<sequence length="129" mass="14205">MVLPLDIRSHLKELIPEQQDRLEKIKSEYGKVQLGNITVDMVLGGVRGMTGLLWETSLLDPDEVYILPPIGNSLPGLSIPECQQVLPAAKPGGEPLPEDHVYKPIDALPITAHPMTQFTTSVRALQINF</sequence>
<organism evidence="1 2">
    <name type="scientific">Artemisia annua</name>
    <name type="common">Sweet wormwood</name>
    <dbReference type="NCBI Taxonomy" id="35608"/>
    <lineage>
        <taxon>Eukaryota</taxon>
        <taxon>Viridiplantae</taxon>
        <taxon>Streptophyta</taxon>
        <taxon>Embryophyta</taxon>
        <taxon>Tracheophyta</taxon>
        <taxon>Spermatophyta</taxon>
        <taxon>Magnoliopsida</taxon>
        <taxon>eudicotyledons</taxon>
        <taxon>Gunneridae</taxon>
        <taxon>Pentapetalae</taxon>
        <taxon>asterids</taxon>
        <taxon>campanulids</taxon>
        <taxon>Asterales</taxon>
        <taxon>Asteraceae</taxon>
        <taxon>Asteroideae</taxon>
        <taxon>Anthemideae</taxon>
        <taxon>Artemisiinae</taxon>
        <taxon>Artemisia</taxon>
    </lineage>
</organism>
<dbReference type="GO" id="GO:0005759">
    <property type="term" value="C:mitochondrial matrix"/>
    <property type="evidence" value="ECO:0007669"/>
    <property type="project" value="TreeGrafter"/>
</dbReference>
<evidence type="ECO:0000313" key="2">
    <source>
        <dbReference type="Proteomes" id="UP000245207"/>
    </source>
</evidence>
<dbReference type="Proteomes" id="UP000245207">
    <property type="component" value="Unassembled WGS sequence"/>
</dbReference>
<comment type="caution">
    <text evidence="1">The sequence shown here is derived from an EMBL/GenBank/DDBJ whole genome shotgun (WGS) entry which is preliminary data.</text>
</comment>
<protein>
    <submittedName>
        <fullName evidence="1">Citrate synthase, mitochondrial</fullName>
    </submittedName>
</protein>
<dbReference type="GO" id="GO:0006099">
    <property type="term" value="P:tricarboxylic acid cycle"/>
    <property type="evidence" value="ECO:0007669"/>
    <property type="project" value="TreeGrafter"/>
</dbReference>
<gene>
    <name evidence="1" type="ORF">CTI12_AA589300</name>
</gene>
<reference evidence="1 2" key="1">
    <citation type="journal article" date="2018" name="Mol. Plant">
        <title>The genome of Artemisia annua provides insight into the evolution of Asteraceae family and artemisinin biosynthesis.</title>
        <authorList>
            <person name="Shen Q."/>
            <person name="Zhang L."/>
            <person name="Liao Z."/>
            <person name="Wang S."/>
            <person name="Yan T."/>
            <person name="Shi P."/>
            <person name="Liu M."/>
            <person name="Fu X."/>
            <person name="Pan Q."/>
            <person name="Wang Y."/>
            <person name="Lv Z."/>
            <person name="Lu X."/>
            <person name="Zhang F."/>
            <person name="Jiang W."/>
            <person name="Ma Y."/>
            <person name="Chen M."/>
            <person name="Hao X."/>
            <person name="Li L."/>
            <person name="Tang Y."/>
            <person name="Lv G."/>
            <person name="Zhou Y."/>
            <person name="Sun X."/>
            <person name="Brodelius P.E."/>
            <person name="Rose J.K.C."/>
            <person name="Tang K."/>
        </authorList>
    </citation>
    <scope>NUCLEOTIDE SEQUENCE [LARGE SCALE GENOMIC DNA]</scope>
    <source>
        <strain evidence="2">cv. Huhao1</strain>
        <tissue evidence="1">Leaf</tissue>
    </source>
</reference>
<accession>A0A2U1KLI3</accession>